<name>A0A812F3C7_9ARCH</name>
<evidence type="ECO:0000313" key="6">
    <source>
        <dbReference type="Proteomes" id="UP000655759"/>
    </source>
</evidence>
<dbReference type="InterPro" id="IPR035808">
    <property type="entry name" value="Ribosomal_uL30_euk_arc"/>
</dbReference>
<sequence length="167" mass="19026">MPQTDIQPRLIEMAKAYLVVRMHGQINVPHWATNTLELLKLDKKFRATIVPAKDNTLGMLNRIKHYVSWQEADLNITKELFNKKARKSGYKKITDDDLVQLGFKSIDELASSISEGKTSMNKIKPIKPWFALSPPKKGFKRSTRKTYGEGGILGQNKELAELVRSMI</sequence>
<keyword evidence="2 5" id="KW-0689">Ribosomal protein</keyword>
<evidence type="ECO:0000256" key="2">
    <source>
        <dbReference type="ARBA" id="ARBA00022980"/>
    </source>
</evidence>
<dbReference type="Gene3D" id="3.30.1390.20">
    <property type="entry name" value="Ribosomal protein L30, ferredoxin-like fold domain"/>
    <property type="match status" value="1"/>
</dbReference>
<comment type="caution">
    <text evidence="5">The sequence shown here is derived from an EMBL/GenBank/DDBJ whole genome shotgun (WGS) entry which is preliminary data.</text>
</comment>
<dbReference type="Proteomes" id="UP000655759">
    <property type="component" value="Unassembled WGS sequence"/>
</dbReference>
<dbReference type="InterPro" id="IPR016082">
    <property type="entry name" value="Ribosomal_uL30_ferredoxin-like"/>
</dbReference>
<evidence type="ECO:0000256" key="1">
    <source>
        <dbReference type="ARBA" id="ARBA00007594"/>
    </source>
</evidence>
<evidence type="ECO:0000313" key="5">
    <source>
        <dbReference type="EMBL" id="CAE6484801.1"/>
    </source>
</evidence>
<dbReference type="InterPro" id="IPR036919">
    <property type="entry name" value="Ribo_uL30_ferredoxin-like_sf"/>
</dbReference>
<dbReference type="Gene3D" id="1.10.15.30">
    <property type="match status" value="1"/>
</dbReference>
<dbReference type="NCBIfam" id="NF004711">
    <property type="entry name" value="PRK06049.1"/>
    <property type="match status" value="1"/>
</dbReference>
<feature type="domain" description="Large ribosomal subunit protein uL30-like ferredoxin-like fold" evidence="4">
    <location>
        <begin position="17"/>
        <end position="67"/>
    </location>
</feature>
<evidence type="ECO:0000256" key="3">
    <source>
        <dbReference type="ARBA" id="ARBA00023274"/>
    </source>
</evidence>
<keyword evidence="3" id="KW-0687">Ribonucleoprotein</keyword>
<dbReference type="GO" id="GO:0003735">
    <property type="term" value="F:structural constituent of ribosome"/>
    <property type="evidence" value="ECO:0007669"/>
    <property type="project" value="TreeGrafter"/>
</dbReference>
<dbReference type="PANTHER" id="PTHR11524">
    <property type="entry name" value="60S RIBOSOMAL PROTEIN L7"/>
    <property type="match status" value="1"/>
</dbReference>
<dbReference type="AlphaFoldDB" id="A0A812F3C7"/>
<protein>
    <submittedName>
        <fullName evidence="5">50S ribosomal protein L30</fullName>
    </submittedName>
</protein>
<dbReference type="GO" id="GO:0022625">
    <property type="term" value="C:cytosolic large ribosomal subunit"/>
    <property type="evidence" value="ECO:0007669"/>
    <property type="project" value="TreeGrafter"/>
</dbReference>
<evidence type="ECO:0000259" key="4">
    <source>
        <dbReference type="Pfam" id="PF00327"/>
    </source>
</evidence>
<dbReference type="PANTHER" id="PTHR11524:SF16">
    <property type="entry name" value="LARGE RIBOSOMAL SUBUNIT PROTEIN UL30"/>
    <property type="match status" value="1"/>
</dbReference>
<dbReference type="SUPFAM" id="SSF55129">
    <property type="entry name" value="Ribosomal protein L30p/L7e"/>
    <property type="match status" value="1"/>
</dbReference>
<dbReference type="Pfam" id="PF00327">
    <property type="entry name" value="Ribosomal_L30"/>
    <property type="match status" value="1"/>
</dbReference>
<proteinExistence type="inferred from homology"/>
<dbReference type="CDD" id="cd01657">
    <property type="entry name" value="Ribosomal_L7_archeal_euk"/>
    <property type="match status" value="1"/>
</dbReference>
<organism evidence="5 6">
    <name type="scientific">Candidatus Nitrosotenuis uzonensis</name>
    <dbReference type="NCBI Taxonomy" id="1407055"/>
    <lineage>
        <taxon>Archaea</taxon>
        <taxon>Nitrososphaerota</taxon>
        <taxon>Candidatus Nitrosotenuis</taxon>
    </lineage>
</organism>
<dbReference type="GO" id="GO:0003723">
    <property type="term" value="F:RNA binding"/>
    <property type="evidence" value="ECO:0007669"/>
    <property type="project" value="TreeGrafter"/>
</dbReference>
<reference evidence="5" key="1">
    <citation type="submission" date="2021-02" db="EMBL/GenBank/DDBJ databases">
        <authorList>
            <person name="Han P."/>
        </authorList>
    </citation>
    <scope>NUCLEOTIDE SEQUENCE</scope>
    <source>
        <strain evidence="5">Candidatus Nitrosotenuis uzonensis 5A</strain>
    </source>
</reference>
<accession>A0A812F3C7</accession>
<comment type="similarity">
    <text evidence="1">Belongs to the universal ribosomal protein uL30 family.</text>
</comment>
<dbReference type="EMBL" id="CAJNAQ010000001">
    <property type="protein sequence ID" value="CAE6484801.1"/>
    <property type="molecule type" value="Genomic_DNA"/>
</dbReference>
<dbReference type="GO" id="GO:0000463">
    <property type="term" value="P:maturation of LSU-rRNA from tricistronic rRNA transcript (SSU-rRNA, 5.8S rRNA, LSU-rRNA)"/>
    <property type="evidence" value="ECO:0007669"/>
    <property type="project" value="TreeGrafter"/>
</dbReference>
<dbReference type="InterPro" id="IPR039699">
    <property type="entry name" value="Ribosomal_uL30"/>
</dbReference>
<gene>
    <name evidence="5" type="primary">rpl</name>
    <name evidence="5" type="ORF">NUZ5A_10067</name>
</gene>